<dbReference type="InterPro" id="IPR004384">
    <property type="entry name" value="RNA_MeTrfase_TrmJ/LasT"/>
</dbReference>
<dbReference type="InterPro" id="IPR029028">
    <property type="entry name" value="Alpha/beta_knot_MTases"/>
</dbReference>
<comment type="subunit">
    <text evidence="5">Homodimer.</text>
</comment>
<dbReference type="GO" id="GO:0002128">
    <property type="term" value="P:tRNA nucleoside ribose methylation"/>
    <property type="evidence" value="ECO:0007669"/>
    <property type="project" value="TreeGrafter"/>
</dbReference>
<comment type="similarity">
    <text evidence="1">Belongs to the class IV-like SAM-binding methyltransferase superfamily. RNA methyltransferase TrmH family.</text>
</comment>
<evidence type="ECO:0000256" key="2">
    <source>
        <dbReference type="ARBA" id="ARBA00022603"/>
    </source>
</evidence>
<name>A0A853F1Z2_9GAMM</name>
<comment type="function">
    <text evidence="5">Catalyzes the formation of 2'O-methylated cytidine (Cm32) or 2'O-methylated uridine (Um32) at position 32 in tRNA.</text>
</comment>
<keyword evidence="5" id="KW-0819">tRNA processing</keyword>
<dbReference type="PANTHER" id="PTHR42786:SF2">
    <property type="entry name" value="TRNA (CYTIDINE_URIDINE-2'-O-)-METHYLTRANSFERASE TRMJ"/>
    <property type="match status" value="1"/>
</dbReference>
<organism evidence="7 8">
    <name type="scientific">Candidatus Thiodubiliella endoseptemdiera</name>
    <dbReference type="NCBI Taxonomy" id="2738886"/>
    <lineage>
        <taxon>Bacteria</taxon>
        <taxon>Pseudomonadati</taxon>
        <taxon>Pseudomonadota</taxon>
        <taxon>Gammaproteobacteria</taxon>
        <taxon>Candidatus Pseudothioglobaceae</taxon>
        <taxon>Candidatus Thiodubiliella</taxon>
    </lineage>
</organism>
<evidence type="ECO:0000256" key="1">
    <source>
        <dbReference type="ARBA" id="ARBA00007228"/>
    </source>
</evidence>
<dbReference type="AlphaFoldDB" id="A0A853F1Z2"/>
<sequence length="250" mass="28276">MDKMTKETNYTFDNVRVVMVNTTEPGNIGAAARAMKNMSLSKLYLVNPKGYPSAVATARASGADDVLSQSVVCESLEEALQGTHLVIGASARQRNIKWRQMDVIGACSEIKQTTGIEGQEVAIVFGTEKFGLTNEELDLCQILMTIPGNPNYFSLNVASAIQVFAYQNYVYNTTIEFEESTNELASYEELEGFYTHLTQMLEHIDYFEDKRPKVLLMRRLRRFFGRAEPEKEEVAIFRGILRNIKPFEKQ</sequence>
<evidence type="ECO:0000313" key="8">
    <source>
        <dbReference type="Proteomes" id="UP000568751"/>
    </source>
</evidence>
<dbReference type="PIRSF" id="PIRSF004808">
    <property type="entry name" value="LasT"/>
    <property type="match status" value="1"/>
</dbReference>
<dbReference type="SUPFAM" id="SSF75217">
    <property type="entry name" value="alpha/beta knot"/>
    <property type="match status" value="1"/>
</dbReference>
<dbReference type="GO" id="GO:0160206">
    <property type="term" value="F:tRNA (cytidine(32)/uridine(32)-2'-O)-methyltransferase activity"/>
    <property type="evidence" value="ECO:0007669"/>
    <property type="project" value="UniProtKB-EC"/>
</dbReference>
<keyword evidence="4 5" id="KW-0949">S-adenosyl-L-methionine</keyword>
<dbReference type="GO" id="GO:0003723">
    <property type="term" value="F:RNA binding"/>
    <property type="evidence" value="ECO:0007669"/>
    <property type="project" value="InterPro"/>
</dbReference>
<dbReference type="Gene3D" id="1.10.8.590">
    <property type="match status" value="1"/>
</dbReference>
<dbReference type="PANTHER" id="PTHR42786">
    <property type="entry name" value="TRNA/RRNA METHYLTRANSFERASE"/>
    <property type="match status" value="1"/>
</dbReference>
<comment type="catalytic activity">
    <reaction evidence="5">
        <text>cytidine(32) in tRNA + S-adenosyl-L-methionine = 2'-O-methylcytidine(32) in tRNA + S-adenosyl-L-homocysteine + H(+)</text>
        <dbReference type="Rhea" id="RHEA:42932"/>
        <dbReference type="Rhea" id="RHEA-COMP:10288"/>
        <dbReference type="Rhea" id="RHEA-COMP:10289"/>
        <dbReference type="ChEBI" id="CHEBI:15378"/>
        <dbReference type="ChEBI" id="CHEBI:57856"/>
        <dbReference type="ChEBI" id="CHEBI:59789"/>
        <dbReference type="ChEBI" id="CHEBI:74495"/>
        <dbReference type="ChEBI" id="CHEBI:82748"/>
        <dbReference type="EC" id="2.1.1.200"/>
    </reaction>
</comment>
<evidence type="ECO:0000313" key="7">
    <source>
        <dbReference type="EMBL" id="NYT26649.1"/>
    </source>
</evidence>
<dbReference type="Gene3D" id="3.40.1280.10">
    <property type="match status" value="1"/>
</dbReference>
<evidence type="ECO:0000256" key="5">
    <source>
        <dbReference type="RuleBase" id="RU362024"/>
    </source>
</evidence>
<dbReference type="GO" id="GO:0005829">
    <property type="term" value="C:cytosol"/>
    <property type="evidence" value="ECO:0007669"/>
    <property type="project" value="TreeGrafter"/>
</dbReference>
<evidence type="ECO:0000259" key="6">
    <source>
        <dbReference type="Pfam" id="PF00588"/>
    </source>
</evidence>
<accession>A0A853F1Z2</accession>
<keyword evidence="2 5" id="KW-0489">Methyltransferase</keyword>
<comment type="subcellular location">
    <subcellularLocation>
        <location evidence="5">Cytoplasm</location>
    </subcellularLocation>
</comment>
<comment type="caution">
    <text evidence="7">The sequence shown here is derived from an EMBL/GenBank/DDBJ whole genome shotgun (WGS) entry which is preliminary data.</text>
</comment>
<evidence type="ECO:0000256" key="4">
    <source>
        <dbReference type="ARBA" id="ARBA00022691"/>
    </source>
</evidence>
<dbReference type="InterPro" id="IPR001537">
    <property type="entry name" value="SpoU_MeTrfase"/>
</dbReference>
<evidence type="ECO:0000256" key="3">
    <source>
        <dbReference type="ARBA" id="ARBA00022679"/>
    </source>
</evidence>
<protein>
    <recommendedName>
        <fullName evidence="5">tRNA (cytidine/uridine-2'-O-)-methyltransferase TrmJ</fullName>
        <ecNumber evidence="5">2.1.1.200</ecNumber>
    </recommendedName>
    <alternativeName>
        <fullName evidence="5">tRNA (cytidine(32)/uridine(32)-2'-O)-methyltransferase</fullName>
    </alternativeName>
    <alternativeName>
        <fullName evidence="5">tRNA Cm32/Um32 methyltransferase</fullName>
    </alternativeName>
</protein>
<gene>
    <name evidence="5" type="primary">trmJ</name>
    <name evidence="7" type="ORF">H0A76_01270</name>
</gene>
<dbReference type="NCBIfam" id="TIGR00050">
    <property type="entry name" value="rRNA_methyl_1"/>
    <property type="match status" value="1"/>
</dbReference>
<comment type="catalytic activity">
    <reaction evidence="5">
        <text>uridine(32) in tRNA + S-adenosyl-L-methionine = 2'-O-methyluridine(32) in tRNA + S-adenosyl-L-homocysteine + H(+)</text>
        <dbReference type="Rhea" id="RHEA:42936"/>
        <dbReference type="Rhea" id="RHEA-COMP:10107"/>
        <dbReference type="Rhea" id="RHEA-COMP:10290"/>
        <dbReference type="ChEBI" id="CHEBI:15378"/>
        <dbReference type="ChEBI" id="CHEBI:57856"/>
        <dbReference type="ChEBI" id="CHEBI:59789"/>
        <dbReference type="ChEBI" id="CHEBI:65315"/>
        <dbReference type="ChEBI" id="CHEBI:74478"/>
        <dbReference type="EC" id="2.1.1.200"/>
    </reaction>
</comment>
<dbReference type="CDD" id="cd18093">
    <property type="entry name" value="SpoU-like_TrmJ"/>
    <property type="match status" value="1"/>
</dbReference>
<dbReference type="InterPro" id="IPR029026">
    <property type="entry name" value="tRNA_m1G_MTases_N"/>
</dbReference>
<dbReference type="EMBL" id="JACCHT010000001">
    <property type="protein sequence ID" value="NYT26649.1"/>
    <property type="molecule type" value="Genomic_DNA"/>
</dbReference>
<feature type="domain" description="tRNA/rRNA methyltransferase SpoU type" evidence="6">
    <location>
        <begin position="15"/>
        <end position="166"/>
    </location>
</feature>
<keyword evidence="3 7" id="KW-0808">Transferase</keyword>
<dbReference type="Proteomes" id="UP000568751">
    <property type="component" value="Unassembled WGS sequence"/>
</dbReference>
<proteinExistence type="inferred from homology"/>
<dbReference type="EC" id="2.1.1.200" evidence="5"/>
<keyword evidence="5" id="KW-0963">Cytoplasm</keyword>
<dbReference type="Pfam" id="PF00588">
    <property type="entry name" value="SpoU_methylase"/>
    <property type="match status" value="1"/>
</dbReference>
<reference evidence="7 8" key="1">
    <citation type="submission" date="2020-05" db="EMBL/GenBank/DDBJ databases">
        <title>Horizontal transmission and recombination maintain forever young bacterial symbiont genomes.</title>
        <authorList>
            <person name="Russell S.L."/>
            <person name="Pepper-Tunick E."/>
            <person name="Svedberg J."/>
            <person name="Byrne A."/>
            <person name="Ruelas Castillo J."/>
            <person name="Vollmers C."/>
            <person name="Beinart R.A."/>
            <person name="Corbett-Detig R."/>
        </authorList>
    </citation>
    <scope>NUCLEOTIDE SEQUENCE [LARGE SCALE GENOMIC DNA]</scope>
    <source>
        <strain evidence="7">455</strain>
    </source>
</reference>